<dbReference type="PANTHER" id="PTHR43237:SF4">
    <property type="entry name" value="NADP-DEPENDENT MALIC ENZYME"/>
    <property type="match status" value="1"/>
</dbReference>
<evidence type="ECO:0000256" key="13">
    <source>
        <dbReference type="PIRSR" id="PIRSR036684-2"/>
    </source>
</evidence>
<dbReference type="SMART" id="SM00919">
    <property type="entry name" value="Malic_M"/>
    <property type="match status" value="1"/>
</dbReference>
<dbReference type="SUPFAM" id="SSF51735">
    <property type="entry name" value="NAD(P)-binding Rossmann-fold domains"/>
    <property type="match status" value="1"/>
</dbReference>
<sequence length="760" mass="81938">MSEDHIRKEALDYHRLPTAGKISLAPTKALTTQHDLSLAYSPGVAYACTAIQEDPLLAAELTSRANLVAVITNGTAVLGLGNIGALASKPVMEGKGCLFKKFAGIDVFDIEVAETDPAKFVEVVAALEPTFGGINLEDIKAPECFYIEKELRKRMKIPVFHDDQHGTAIVTAAAVTNALQLVGKQIEDVRLVASGAGAAALACLNLLISMGLKRENVLLCDSRGVVYKGRDNVDESKAGYARDTHLRTLSEAIVEADIFLGLSKGGALKPEMLEQMAANPVILAMANPEPEIRPELAKQVRPDCMIGTGRSDYPNQVNNSLCFPFIFRGALDVGATEINEAMKVAAVKALAAIAQAETSEIVAQAYGEPTPPFGPDYLIPRAFDPRLITQISPAVAQAAMDTGVATKPISDMKAYRNQLSQFVYESSSPMQPVFLAAMNNPKRVIYAEGEDERVLRAAQVAVDEGLAQPLLIGRTDIISSRIERLGLRLREGVHYESVNVLDDPRYHEVWSEYYELCKRQGVTKEQAKEETRTRTTLIGCMLLQRGDADALLCGTTGHYAEHLGYVRKVIGRASGVNTFAELQMIVLSDRQLFICDTQVNDNPSAEQIAEIAILAADEVSRFGIVPSVALLSRSSFGSAEVASAQKMRDALTIIKLRRPDLEVDGEMRADQALSASIRERDFPDSTLTSNANVLVMPNVDAANITYNALRVVSSGVTMGGILLGAAKSVHIMSSSSTVRRIVNMTALASVDATAHGVLAE</sequence>
<dbReference type="GO" id="GO:0004473">
    <property type="term" value="F:malate dehydrogenase (decarboxylating) (NADP+) activity"/>
    <property type="evidence" value="ECO:0007669"/>
    <property type="project" value="UniProtKB-EC"/>
</dbReference>
<gene>
    <name evidence="17" type="primary">maeB_1</name>
    <name evidence="17" type="ORF">IMCC3135_18020</name>
</gene>
<dbReference type="GO" id="GO:0006108">
    <property type="term" value="P:malate metabolic process"/>
    <property type="evidence" value="ECO:0007669"/>
    <property type="project" value="InterPro"/>
</dbReference>
<feature type="binding site" evidence="14">
    <location>
        <begin position="77"/>
        <end position="84"/>
    </location>
    <ligand>
        <name>NADP(+)</name>
        <dbReference type="ChEBI" id="CHEBI:58349"/>
    </ligand>
</feature>
<dbReference type="InterPro" id="IPR042113">
    <property type="entry name" value="P_AcTrfase_dom1"/>
</dbReference>
<keyword evidence="5 13" id="KW-0479">Metal-binding</keyword>
<evidence type="ECO:0000256" key="1">
    <source>
        <dbReference type="ARBA" id="ARBA00001936"/>
    </source>
</evidence>
<dbReference type="Gene3D" id="3.40.50.720">
    <property type="entry name" value="NAD(P)-binding Rossmann-like Domain"/>
    <property type="match status" value="1"/>
</dbReference>
<feature type="binding site" evidence="14">
    <location>
        <position position="163"/>
    </location>
    <ligand>
        <name>a divalent metal cation</name>
        <dbReference type="ChEBI" id="CHEBI:60240"/>
    </ligand>
</feature>
<comment type="similarity">
    <text evidence="4">In the C-terminal section; belongs to the phosphate acetyltransferase and butyryltransferase family.</text>
</comment>
<comment type="catalytic activity">
    <reaction evidence="10">
        <text>(S)-malate + NADP(+) = pyruvate + CO2 + NADPH</text>
        <dbReference type="Rhea" id="RHEA:18253"/>
        <dbReference type="ChEBI" id="CHEBI:15361"/>
        <dbReference type="ChEBI" id="CHEBI:15589"/>
        <dbReference type="ChEBI" id="CHEBI:16526"/>
        <dbReference type="ChEBI" id="CHEBI:57783"/>
        <dbReference type="ChEBI" id="CHEBI:58349"/>
        <dbReference type="EC" id="1.1.1.40"/>
    </reaction>
</comment>
<dbReference type="OrthoDB" id="9805787at2"/>
<dbReference type="Pfam" id="PF03949">
    <property type="entry name" value="Malic_M"/>
    <property type="match status" value="1"/>
</dbReference>
<dbReference type="Pfam" id="PF00390">
    <property type="entry name" value="malic"/>
    <property type="match status" value="1"/>
</dbReference>
<dbReference type="InterPro" id="IPR012302">
    <property type="entry name" value="Malic_NAD-bd"/>
</dbReference>
<evidence type="ECO:0000256" key="4">
    <source>
        <dbReference type="ARBA" id="ARBA00008756"/>
    </source>
</evidence>
<dbReference type="FunFam" id="3.40.50.720:FF:000095">
    <property type="entry name" value="NADP-dependent malic enzyme"/>
    <property type="match status" value="1"/>
</dbReference>
<dbReference type="FunFam" id="3.40.50.10380:FF:000003">
    <property type="entry name" value="NADP-dependent malic enzyme"/>
    <property type="match status" value="1"/>
</dbReference>
<name>A0A2Z2NQR1_9GAMM</name>
<dbReference type="InterPro" id="IPR012301">
    <property type="entry name" value="Malic_N_dom"/>
</dbReference>
<comment type="cofactor">
    <cofactor evidence="1">
        <name>Mn(2+)</name>
        <dbReference type="ChEBI" id="CHEBI:29035"/>
    </cofactor>
</comment>
<dbReference type="Gene3D" id="3.40.50.10380">
    <property type="entry name" value="Malic enzyme, N-terminal domain"/>
    <property type="match status" value="1"/>
</dbReference>
<evidence type="ECO:0000256" key="3">
    <source>
        <dbReference type="ARBA" id="ARBA00007686"/>
    </source>
</evidence>
<dbReference type="Gene3D" id="3.40.50.10950">
    <property type="match status" value="1"/>
</dbReference>
<feature type="binding site" evidence="13">
    <location>
        <position position="138"/>
    </location>
    <ligand>
        <name>a divalent metal cation</name>
        <dbReference type="ChEBI" id="CHEBI:60240"/>
    </ligand>
</feature>
<evidence type="ECO:0000256" key="2">
    <source>
        <dbReference type="ARBA" id="ARBA00001946"/>
    </source>
</evidence>
<comment type="cofactor">
    <cofactor evidence="2">
        <name>Mg(2+)</name>
        <dbReference type="ChEBI" id="CHEBI:18420"/>
    </cofactor>
</comment>
<evidence type="ECO:0000256" key="14">
    <source>
        <dbReference type="PIRSR" id="PIRSR036684-3"/>
    </source>
</evidence>
<evidence type="ECO:0000256" key="10">
    <source>
        <dbReference type="ARBA" id="ARBA00050924"/>
    </source>
</evidence>
<evidence type="ECO:0000256" key="6">
    <source>
        <dbReference type="ARBA" id="ARBA00023002"/>
    </source>
</evidence>
<evidence type="ECO:0000256" key="5">
    <source>
        <dbReference type="ARBA" id="ARBA00022723"/>
    </source>
</evidence>
<keyword evidence="18" id="KW-1185">Reference proteome</keyword>
<evidence type="ECO:0000256" key="11">
    <source>
        <dbReference type="ARBA" id="ARBA00051384"/>
    </source>
</evidence>
<feature type="binding site" evidence="13">
    <location>
        <position position="137"/>
    </location>
    <ligand>
        <name>a divalent metal cation</name>
        <dbReference type="ChEBI" id="CHEBI:60240"/>
    </ligand>
</feature>
<dbReference type="InterPro" id="IPR002505">
    <property type="entry name" value="PTA_PTB"/>
</dbReference>
<keyword evidence="6 17" id="KW-0560">Oxidoreductase</keyword>
<dbReference type="GO" id="GO:0008948">
    <property type="term" value="F:oxaloacetate decarboxylase activity"/>
    <property type="evidence" value="ECO:0007669"/>
    <property type="project" value="RHEA"/>
</dbReference>
<dbReference type="SMART" id="SM01274">
    <property type="entry name" value="malic"/>
    <property type="match status" value="1"/>
</dbReference>
<evidence type="ECO:0000313" key="17">
    <source>
        <dbReference type="EMBL" id="ASJ73683.1"/>
    </source>
</evidence>
<feature type="binding site" evidence="14">
    <location>
        <position position="287"/>
    </location>
    <ligand>
        <name>a divalent metal cation</name>
        <dbReference type="ChEBI" id="CHEBI:60240"/>
    </ligand>
</feature>
<dbReference type="Pfam" id="PF01515">
    <property type="entry name" value="PTA_PTB"/>
    <property type="match status" value="1"/>
</dbReference>
<proteinExistence type="inferred from homology"/>
<comment type="similarity">
    <text evidence="3">In the N-terminal section; belongs to the malic enzymes family.</text>
</comment>
<reference evidence="17 18" key="1">
    <citation type="submission" date="2016-12" db="EMBL/GenBank/DDBJ databases">
        <authorList>
            <person name="Song W.-J."/>
            <person name="Kurnit D.M."/>
        </authorList>
    </citation>
    <scope>NUCLEOTIDE SEQUENCE [LARGE SCALE GENOMIC DNA]</scope>
    <source>
        <strain evidence="17 18">IMCC3135</strain>
    </source>
</reference>
<evidence type="ECO:0000259" key="15">
    <source>
        <dbReference type="SMART" id="SM00919"/>
    </source>
</evidence>
<dbReference type="EC" id="1.1.1.40" evidence="8"/>
<accession>A0A2Z2NQR1</accession>
<dbReference type="InterPro" id="IPR051674">
    <property type="entry name" value="Malate_Decarboxylase"/>
</dbReference>
<dbReference type="InterPro" id="IPR037062">
    <property type="entry name" value="Malic_N_dom_sf"/>
</dbReference>
<dbReference type="KEGG" id="gai:IMCC3135_18020"/>
<dbReference type="RefSeq" id="WP_088918824.1">
    <property type="nucleotide sequence ID" value="NZ_CP018632.1"/>
</dbReference>
<feature type="domain" description="Malic enzyme NAD-binding" evidence="15">
    <location>
        <begin position="164"/>
        <end position="400"/>
    </location>
</feature>
<keyword evidence="7" id="KW-0511">Multifunctional enzyme</keyword>
<dbReference type="AlphaFoldDB" id="A0A2Z2NQR1"/>
<dbReference type="SUPFAM" id="SSF53659">
    <property type="entry name" value="Isocitrate/Isopropylmalate dehydrogenase-like"/>
    <property type="match status" value="1"/>
</dbReference>
<evidence type="ECO:0000259" key="16">
    <source>
        <dbReference type="SMART" id="SM01274"/>
    </source>
</evidence>
<dbReference type="SUPFAM" id="SSF53223">
    <property type="entry name" value="Aminoacid dehydrogenase-like, N-terminal domain"/>
    <property type="match status" value="1"/>
</dbReference>
<dbReference type="Gene3D" id="3.40.50.10750">
    <property type="entry name" value="Isocitrate/Isopropylmalate dehydrogenase-like"/>
    <property type="match status" value="1"/>
</dbReference>
<dbReference type="InterPro" id="IPR046346">
    <property type="entry name" value="Aminoacid_DH-like_N_sf"/>
</dbReference>
<feature type="domain" description="Malic enzyme N-terminal" evidence="16">
    <location>
        <begin position="19"/>
        <end position="152"/>
    </location>
</feature>
<dbReference type="GO" id="GO:0016746">
    <property type="term" value="F:acyltransferase activity"/>
    <property type="evidence" value="ECO:0007669"/>
    <property type="project" value="InterPro"/>
</dbReference>
<keyword evidence="14" id="KW-0521">NADP</keyword>
<dbReference type="InterPro" id="IPR012188">
    <property type="entry name" value="ME_PTA"/>
</dbReference>
<organism evidence="17 18">
    <name type="scientific">Granulosicoccus antarcticus IMCC3135</name>
    <dbReference type="NCBI Taxonomy" id="1192854"/>
    <lineage>
        <taxon>Bacteria</taxon>
        <taxon>Pseudomonadati</taxon>
        <taxon>Pseudomonadota</taxon>
        <taxon>Gammaproteobacteria</taxon>
        <taxon>Chromatiales</taxon>
        <taxon>Granulosicoccaceae</taxon>
        <taxon>Granulosicoccus</taxon>
    </lineage>
</organism>
<dbReference type="EMBL" id="CP018632">
    <property type="protein sequence ID" value="ASJ73683.1"/>
    <property type="molecule type" value="Genomic_DNA"/>
</dbReference>
<dbReference type="PANTHER" id="PTHR43237">
    <property type="entry name" value="NADP-DEPENDENT MALIC ENZYME"/>
    <property type="match status" value="1"/>
</dbReference>
<dbReference type="InterPro" id="IPR036291">
    <property type="entry name" value="NAD(P)-bd_dom_sf"/>
</dbReference>
<dbReference type="PIRSF" id="PIRSF036684">
    <property type="entry name" value="ME_PTA"/>
    <property type="match status" value="1"/>
</dbReference>
<protein>
    <recommendedName>
        <fullName evidence="9">NADP-dependent malic enzyme</fullName>
        <ecNumber evidence="8">1.1.1.40</ecNumber>
    </recommendedName>
</protein>
<evidence type="ECO:0000256" key="9">
    <source>
        <dbReference type="ARBA" id="ARBA00040273"/>
    </source>
</evidence>
<comment type="catalytic activity">
    <reaction evidence="11">
        <text>oxaloacetate + H(+) = pyruvate + CO2</text>
        <dbReference type="Rhea" id="RHEA:15641"/>
        <dbReference type="ChEBI" id="CHEBI:15361"/>
        <dbReference type="ChEBI" id="CHEBI:15378"/>
        <dbReference type="ChEBI" id="CHEBI:16452"/>
        <dbReference type="ChEBI" id="CHEBI:16526"/>
        <dbReference type="EC" id="1.1.1.40"/>
    </reaction>
</comment>
<dbReference type="CDD" id="cd05311">
    <property type="entry name" value="NAD_bind_2_malic_enz"/>
    <property type="match status" value="1"/>
</dbReference>
<dbReference type="GO" id="GO:0046872">
    <property type="term" value="F:metal ion binding"/>
    <property type="evidence" value="ECO:0007669"/>
    <property type="project" value="UniProtKB-KW"/>
</dbReference>
<dbReference type="InterPro" id="IPR042112">
    <property type="entry name" value="P_AcTrfase_dom2"/>
</dbReference>
<dbReference type="InterPro" id="IPR045213">
    <property type="entry name" value="Malic_NAD-bd_bact_type"/>
</dbReference>
<evidence type="ECO:0000256" key="8">
    <source>
        <dbReference type="ARBA" id="ARBA00038964"/>
    </source>
</evidence>
<dbReference type="Proteomes" id="UP000250079">
    <property type="component" value="Chromosome"/>
</dbReference>
<evidence type="ECO:0000256" key="12">
    <source>
        <dbReference type="PIRSR" id="PIRSR036684-1"/>
    </source>
</evidence>
<feature type="active site" description="Proton acceptor" evidence="12">
    <location>
        <position position="95"/>
    </location>
</feature>
<evidence type="ECO:0000313" key="18">
    <source>
        <dbReference type="Proteomes" id="UP000250079"/>
    </source>
</evidence>
<evidence type="ECO:0000256" key="7">
    <source>
        <dbReference type="ARBA" id="ARBA00023268"/>
    </source>
</evidence>
<dbReference type="GO" id="GO:0051287">
    <property type="term" value="F:NAD binding"/>
    <property type="evidence" value="ECO:0007669"/>
    <property type="project" value="InterPro"/>
</dbReference>